<dbReference type="VEuPathDB" id="FungiDB:CC77DRAFT_1022565"/>
<evidence type="ECO:0000313" key="5">
    <source>
        <dbReference type="Proteomes" id="UP000077248"/>
    </source>
</evidence>
<dbReference type="PRINTS" id="PR00625">
    <property type="entry name" value="JDOMAIN"/>
</dbReference>
<dbReference type="GeneID" id="29111083"/>
<dbReference type="InterPro" id="IPR036869">
    <property type="entry name" value="J_dom_sf"/>
</dbReference>
<dbReference type="OMA" id="NEHIWAR"/>
<sequence>MPPRPSTLLRSIASSSAPRLPSLSSQYVCHACLRRTIPAPPRRIQVAHLHATAPRPADALVNHYETLHLTSTASASEIKRQFYTLSKKNHPDHNRNDPEASTRFVAISEAYHVLSVPEKRAQYDAQLEHSQRQSRWGQSGNEYPQGSYSSAAYGSRPASGLNKKRSTFRGPPPSFYKSGGYGRHGAKRAEYAYSNAHERGEAGKDAGQESYGEWGGFGPGQQKQGNQVPHFDDIRHKETQDNVNDHIWARRRKLRRDGIKVEEEWEKGNMVVNFLAVSTVIALIGITAKFFENRHEASSHRKNKESA</sequence>
<dbReference type="STRING" id="5599.A0A177DEZ6"/>
<dbReference type="PANTHER" id="PTHR44825">
    <property type="match status" value="1"/>
</dbReference>
<dbReference type="KEGG" id="aalt:CC77DRAFT_1022565"/>
<dbReference type="InterPro" id="IPR001623">
    <property type="entry name" value="DnaJ_domain"/>
</dbReference>
<organism evidence="3 5">
    <name type="scientific">Alternaria alternata</name>
    <name type="common">Alternaria rot fungus</name>
    <name type="synonym">Torula alternata</name>
    <dbReference type="NCBI Taxonomy" id="5599"/>
    <lineage>
        <taxon>Eukaryota</taxon>
        <taxon>Fungi</taxon>
        <taxon>Dikarya</taxon>
        <taxon>Ascomycota</taxon>
        <taxon>Pezizomycotina</taxon>
        <taxon>Dothideomycetes</taxon>
        <taxon>Pleosporomycetidae</taxon>
        <taxon>Pleosporales</taxon>
        <taxon>Pleosporineae</taxon>
        <taxon>Pleosporaceae</taxon>
        <taxon>Alternaria</taxon>
        <taxon>Alternaria sect. Alternaria</taxon>
        <taxon>Alternaria alternata complex</taxon>
    </lineage>
</organism>
<name>A0A177DEZ6_ALTAL</name>
<dbReference type="Proteomes" id="UP000077248">
    <property type="component" value="Unassembled WGS sequence"/>
</dbReference>
<reference evidence="4" key="3">
    <citation type="journal article" date="2019" name="J. ISSAAS">
        <title>Genomics, evolutionary history and diagnostics of the Alternaria alternata species group including apple and Asian pear pathotypes.</title>
        <authorList>
            <person name="Armitage A.D."/>
            <person name="Cockerton H.M."/>
            <person name="Sreenivasaprasad S."/>
            <person name="Woodhall J."/>
            <person name="Lane C."/>
            <person name="Harrison R.J."/>
            <person name="Clarkson J.P."/>
        </authorList>
    </citation>
    <scope>NUCLEOTIDE SEQUENCE</scope>
    <source>
        <strain evidence="4">FERA 1177</strain>
    </source>
</reference>
<dbReference type="CDD" id="cd06257">
    <property type="entry name" value="DnaJ"/>
    <property type="match status" value="1"/>
</dbReference>
<keyword evidence="5" id="KW-1185">Reference proteome</keyword>
<dbReference type="EMBL" id="PDXD01000040">
    <property type="protein sequence ID" value="RYN70497.1"/>
    <property type="molecule type" value="Genomic_DNA"/>
</dbReference>
<dbReference type="AlphaFoldDB" id="A0A177DEZ6"/>
<evidence type="ECO:0000313" key="6">
    <source>
        <dbReference type="Proteomes" id="UP000291422"/>
    </source>
</evidence>
<feature type="domain" description="J" evidence="2">
    <location>
        <begin position="62"/>
        <end position="127"/>
    </location>
</feature>
<feature type="compositionally biased region" description="Polar residues" evidence="1">
    <location>
        <begin position="133"/>
        <end position="152"/>
    </location>
</feature>
<dbReference type="PROSITE" id="PS50076">
    <property type="entry name" value="DNAJ_2"/>
    <property type="match status" value="1"/>
</dbReference>
<gene>
    <name evidence="4" type="ORF">AA0117_g10461</name>
    <name evidence="3" type="ORF">CC77DRAFT_1022565</name>
</gene>
<proteinExistence type="predicted"/>
<dbReference type="Proteomes" id="UP000291422">
    <property type="component" value="Unassembled WGS sequence"/>
</dbReference>
<dbReference type="SMART" id="SM00271">
    <property type="entry name" value="DnaJ"/>
    <property type="match status" value="1"/>
</dbReference>
<protein>
    <submittedName>
        <fullName evidence="3">DnaJ-domain-containing protein</fullName>
    </submittedName>
</protein>
<evidence type="ECO:0000313" key="4">
    <source>
        <dbReference type="EMBL" id="RYN70497.1"/>
    </source>
</evidence>
<dbReference type="RefSeq" id="XP_018383776.1">
    <property type="nucleotide sequence ID" value="XM_018525489.1"/>
</dbReference>
<dbReference type="EMBL" id="KV441484">
    <property type="protein sequence ID" value="OAG18355.1"/>
    <property type="molecule type" value="Genomic_DNA"/>
</dbReference>
<dbReference type="Pfam" id="PF00226">
    <property type="entry name" value="DnaJ"/>
    <property type="match status" value="1"/>
</dbReference>
<feature type="region of interest" description="Disordered" evidence="1">
    <location>
        <begin position="125"/>
        <end position="181"/>
    </location>
</feature>
<reference evidence="6" key="2">
    <citation type="journal article" date="2019" name="bioRxiv">
        <title>Genomics, evolutionary history and diagnostics of the Alternaria alternata species group including apple and Asian pear pathotypes.</title>
        <authorList>
            <person name="Armitage A.D."/>
            <person name="Cockerton H.M."/>
            <person name="Sreenivasaprasad S."/>
            <person name="Woodhall J.W."/>
            <person name="Lane C.R."/>
            <person name="Harrison R.J."/>
            <person name="Clarkson J.P."/>
        </authorList>
    </citation>
    <scope>NUCLEOTIDE SEQUENCE [LARGE SCALE GENOMIC DNA]</scope>
    <source>
        <strain evidence="6">FERA 1177</strain>
    </source>
</reference>
<dbReference type="Gene3D" id="1.10.287.110">
    <property type="entry name" value="DnaJ domain"/>
    <property type="match status" value="1"/>
</dbReference>
<evidence type="ECO:0000259" key="2">
    <source>
        <dbReference type="PROSITE" id="PS50076"/>
    </source>
</evidence>
<accession>A0A177DEZ6</accession>
<feature type="region of interest" description="Disordered" evidence="1">
    <location>
        <begin position="198"/>
        <end position="228"/>
    </location>
</feature>
<dbReference type="SUPFAM" id="SSF46565">
    <property type="entry name" value="Chaperone J-domain"/>
    <property type="match status" value="1"/>
</dbReference>
<dbReference type="InterPro" id="IPR052763">
    <property type="entry name" value="DnaJ_C4"/>
</dbReference>
<dbReference type="PANTHER" id="PTHR44825:SF1">
    <property type="entry name" value="DNAJ HOMOLOG SUBFAMILY C MEMBER 4"/>
    <property type="match status" value="1"/>
</dbReference>
<reference evidence="3 5" key="1">
    <citation type="submission" date="2016-05" db="EMBL/GenBank/DDBJ databases">
        <title>Comparative analysis of secretome profiles of manganese(II)-oxidizing ascomycete fungi.</title>
        <authorList>
            <consortium name="DOE Joint Genome Institute"/>
            <person name="Zeiner C.A."/>
            <person name="Purvine S.O."/>
            <person name="Zink E.M."/>
            <person name="Wu S."/>
            <person name="Pasa-Tolic L."/>
            <person name="Chaput D.L."/>
            <person name="Haridas S."/>
            <person name="Grigoriev I.V."/>
            <person name="Santelli C.M."/>
            <person name="Hansel C.M."/>
        </authorList>
    </citation>
    <scope>NUCLEOTIDE SEQUENCE [LARGE SCALE GENOMIC DNA]</scope>
    <source>
        <strain evidence="3 5">SRC1lrK2f</strain>
    </source>
</reference>
<evidence type="ECO:0000313" key="3">
    <source>
        <dbReference type="EMBL" id="OAG18355.1"/>
    </source>
</evidence>
<evidence type="ECO:0000256" key="1">
    <source>
        <dbReference type="SAM" id="MobiDB-lite"/>
    </source>
</evidence>
<feature type="compositionally biased region" description="Basic and acidic residues" evidence="1">
    <location>
        <begin position="198"/>
        <end position="207"/>
    </location>
</feature>